<evidence type="ECO:0000313" key="3">
    <source>
        <dbReference type="Proteomes" id="UP000257030"/>
    </source>
</evidence>
<evidence type="ECO:0000256" key="1">
    <source>
        <dbReference type="SAM" id="MobiDB-lite"/>
    </source>
</evidence>
<feature type="region of interest" description="Disordered" evidence="1">
    <location>
        <begin position="28"/>
        <end position="50"/>
    </location>
</feature>
<dbReference type="OrthoDB" id="949719at2"/>
<dbReference type="Pfam" id="PF11888">
    <property type="entry name" value="DUF3408"/>
    <property type="match status" value="1"/>
</dbReference>
<dbReference type="AlphaFoldDB" id="A0A3D9DNE5"/>
<sequence>MDKNEKKANIPEVDEEYLMQVMAEGTRDPKLPLANDPPVENKPVVKEKAKIKKQSEKTYGELFLKNHSMNRRGEKSIYIRQESHERLSRIVQVIGEDKIPLYAYLDNILNHHFELFEKAITDDFNDKFKPIF</sequence>
<proteinExistence type="predicted"/>
<dbReference type="RefSeq" id="WP_116011307.1">
    <property type="nucleotide sequence ID" value="NZ_QNUH01000004.1"/>
</dbReference>
<protein>
    <submittedName>
        <fullName evidence="2">Conjugal transfer protein TraB</fullName>
    </submittedName>
</protein>
<name>A0A3D9DNE5_9FLAO</name>
<organism evidence="2 3">
    <name type="scientific">Chryseobacterium elymi</name>
    <dbReference type="NCBI Taxonomy" id="395936"/>
    <lineage>
        <taxon>Bacteria</taxon>
        <taxon>Pseudomonadati</taxon>
        <taxon>Bacteroidota</taxon>
        <taxon>Flavobacteriia</taxon>
        <taxon>Flavobacteriales</taxon>
        <taxon>Weeksellaceae</taxon>
        <taxon>Chryseobacterium group</taxon>
        <taxon>Chryseobacterium</taxon>
    </lineage>
</organism>
<keyword evidence="3" id="KW-1185">Reference proteome</keyword>
<accession>A0A3D9DNE5</accession>
<comment type="caution">
    <text evidence="2">The sequence shown here is derived from an EMBL/GenBank/DDBJ whole genome shotgun (WGS) entry which is preliminary data.</text>
</comment>
<evidence type="ECO:0000313" key="2">
    <source>
        <dbReference type="EMBL" id="REC79489.1"/>
    </source>
</evidence>
<reference evidence="2 3" key="1">
    <citation type="journal article" date="2010" name="Syst. Appl. Microbiol.">
        <title>Four new species of Chryseobacterium from the rhizosphere of coastal sand dune plants, Chryseobacterium elymi sp. nov., Chryseobacterium hagamense sp. nov., Chryseobacterium lathyri sp. nov. and Chryseobacterium rhizosphaerae sp. nov.</title>
        <authorList>
            <person name="Cho S.H."/>
            <person name="Lee K.S."/>
            <person name="Shin D.S."/>
            <person name="Han J.H."/>
            <person name="Park K.S."/>
            <person name="Lee C.H."/>
            <person name="Park K.H."/>
            <person name="Kim S.B."/>
        </authorList>
    </citation>
    <scope>NUCLEOTIDE SEQUENCE [LARGE SCALE GENOMIC DNA]</scope>
    <source>
        <strain evidence="2 3">KCTC 22547</strain>
    </source>
</reference>
<dbReference type="InterPro" id="IPR021823">
    <property type="entry name" value="DUF3408"/>
</dbReference>
<dbReference type="Proteomes" id="UP000257030">
    <property type="component" value="Unassembled WGS sequence"/>
</dbReference>
<gene>
    <name evidence="2" type="ORF">DRF60_06610</name>
</gene>
<dbReference type="EMBL" id="QNUH01000004">
    <property type="protein sequence ID" value="REC79489.1"/>
    <property type="molecule type" value="Genomic_DNA"/>
</dbReference>